<evidence type="ECO:0000256" key="3">
    <source>
        <dbReference type="ARBA" id="ARBA00004555"/>
    </source>
</evidence>
<evidence type="ECO:0000256" key="2">
    <source>
        <dbReference type="ARBA" id="ARBA00004371"/>
    </source>
</evidence>
<keyword evidence="14" id="KW-0333">Golgi apparatus</keyword>
<keyword evidence="7" id="KW-0121">Carboxypeptidase</keyword>
<feature type="chain" id="PRO_5018120141" description="Carboxypeptidase Q" evidence="21">
    <location>
        <begin position="18"/>
        <end position="465"/>
    </location>
</feature>
<dbReference type="GO" id="GO:0046872">
    <property type="term" value="F:metal ion binding"/>
    <property type="evidence" value="ECO:0007669"/>
    <property type="project" value="UniProtKB-KW"/>
</dbReference>
<keyword evidence="17" id="KW-0325">Glycoprotein</keyword>
<dbReference type="STRING" id="584787.GCA_001247655_00928"/>
<evidence type="ECO:0000256" key="15">
    <source>
        <dbReference type="ARBA" id="ARBA00023049"/>
    </source>
</evidence>
<dbReference type="RefSeq" id="WP_123422341.1">
    <property type="nucleotide sequence ID" value="NZ_RJUL01000010.1"/>
</dbReference>
<evidence type="ECO:0000256" key="4">
    <source>
        <dbReference type="ARBA" id="ARBA00004613"/>
    </source>
</evidence>
<keyword evidence="12" id="KW-0256">Endoplasmic reticulum</keyword>
<dbReference type="Proteomes" id="UP000268033">
    <property type="component" value="Unassembled WGS sequence"/>
</dbReference>
<evidence type="ECO:0000256" key="14">
    <source>
        <dbReference type="ARBA" id="ARBA00023034"/>
    </source>
</evidence>
<evidence type="ECO:0000313" key="24">
    <source>
        <dbReference type="Proteomes" id="UP000268033"/>
    </source>
</evidence>
<evidence type="ECO:0000256" key="11">
    <source>
        <dbReference type="ARBA" id="ARBA00022801"/>
    </source>
</evidence>
<dbReference type="GO" id="GO:0005576">
    <property type="term" value="C:extracellular region"/>
    <property type="evidence" value="ECO:0007669"/>
    <property type="project" value="UniProtKB-SubCell"/>
</dbReference>
<evidence type="ECO:0000256" key="16">
    <source>
        <dbReference type="ARBA" id="ARBA00023145"/>
    </source>
</evidence>
<evidence type="ECO:0000256" key="7">
    <source>
        <dbReference type="ARBA" id="ARBA00022645"/>
    </source>
</evidence>
<evidence type="ECO:0000256" key="12">
    <source>
        <dbReference type="ARBA" id="ARBA00022824"/>
    </source>
</evidence>
<proteinExistence type="predicted"/>
<comment type="subcellular location">
    <subcellularLocation>
        <location evidence="1">Endoplasmic reticulum</location>
    </subcellularLocation>
    <subcellularLocation>
        <location evidence="3">Golgi apparatus</location>
    </subcellularLocation>
    <subcellularLocation>
        <location evidence="2">Lysosome</location>
    </subcellularLocation>
    <subcellularLocation>
        <location evidence="4">Secreted</location>
    </subcellularLocation>
</comment>
<dbReference type="PANTHER" id="PTHR12053">
    <property type="entry name" value="PROTEASE FAMILY M28 PLASMA GLUTAMATE CARBOXYPEPTIDASE-RELATED"/>
    <property type="match status" value="1"/>
</dbReference>
<evidence type="ECO:0000256" key="6">
    <source>
        <dbReference type="ARBA" id="ARBA00022525"/>
    </source>
</evidence>
<keyword evidence="24" id="KW-1185">Reference proteome</keyword>
<accession>A0A3N1P1U9</accession>
<dbReference type="SUPFAM" id="SSF53187">
    <property type="entry name" value="Zn-dependent exopeptidases"/>
    <property type="match status" value="1"/>
</dbReference>
<dbReference type="InterPro" id="IPR039866">
    <property type="entry name" value="CPQ"/>
</dbReference>
<evidence type="ECO:0000256" key="21">
    <source>
        <dbReference type="SAM" id="SignalP"/>
    </source>
</evidence>
<evidence type="ECO:0000256" key="13">
    <source>
        <dbReference type="ARBA" id="ARBA00022833"/>
    </source>
</evidence>
<evidence type="ECO:0000256" key="20">
    <source>
        <dbReference type="ARBA" id="ARBA00033328"/>
    </source>
</evidence>
<sequence>MRKLLVSLLFASLPAAAAVSEPDIQTAEKLRDQALASHQAYDLVKSLVVEVGPRLAGSENNKKAEAWAVAKLKSLGFDKVYTEALTIPTWARGTIHAEISAPYRQHLVLTALGGSVGTDAKGIDAEVVRFADIDALKAADRNAVAGKIVFIDKPMARVQNGFQYGTTVAGRAMGAIEAAKLGAKAVLIRSVGTGLSRFPHTGMMRYQDDVTKIPAAALAVPDANLVAAMLQAGKPVKLHLTMTAEPGPQTTVHNVIAEVTGSEKPDEIVLIAGHLDSWDEGQGAIDDGAGIAIAAAAGKLIKDLPKRPKRTIRVVFFAAEETGLWGGKAYVEQHKGKDLAKHVLAGESDFGADRVYRIDTRLGPEGEALRSALNKVLSPIGVDMGDNQAGGGSEVSLLPYQGVPVVSLRQDGTYYFDYHHTADDTLNKIDPAQLAQNVAAWVATVYLAAQNDSPLRPIPEGNFGE</sequence>
<keyword evidence="15" id="KW-0482">Metalloprotease</keyword>
<organism evidence="23 24">
    <name type="scientific">Gallaecimonas pentaromativorans</name>
    <dbReference type="NCBI Taxonomy" id="584787"/>
    <lineage>
        <taxon>Bacteria</taxon>
        <taxon>Pseudomonadati</taxon>
        <taxon>Pseudomonadota</taxon>
        <taxon>Gammaproteobacteria</taxon>
        <taxon>Enterobacterales</taxon>
        <taxon>Gallaecimonadaceae</taxon>
        <taxon>Gallaecimonas</taxon>
    </lineage>
</organism>
<keyword evidence="6" id="KW-0964">Secreted</keyword>
<keyword evidence="11" id="KW-0378">Hydrolase</keyword>
<evidence type="ECO:0000259" key="22">
    <source>
        <dbReference type="Pfam" id="PF04389"/>
    </source>
</evidence>
<dbReference type="GO" id="GO:0005764">
    <property type="term" value="C:lysosome"/>
    <property type="evidence" value="ECO:0007669"/>
    <property type="project" value="UniProtKB-SubCell"/>
</dbReference>
<evidence type="ECO:0000256" key="8">
    <source>
        <dbReference type="ARBA" id="ARBA00022670"/>
    </source>
</evidence>
<evidence type="ECO:0000256" key="5">
    <source>
        <dbReference type="ARBA" id="ARBA00014116"/>
    </source>
</evidence>
<dbReference type="Gene3D" id="3.40.630.10">
    <property type="entry name" value="Zn peptidases"/>
    <property type="match status" value="1"/>
</dbReference>
<dbReference type="Pfam" id="PF04389">
    <property type="entry name" value="Peptidase_M28"/>
    <property type="match status" value="1"/>
</dbReference>
<dbReference type="GO" id="GO:0070573">
    <property type="term" value="F:metallodipeptidase activity"/>
    <property type="evidence" value="ECO:0007669"/>
    <property type="project" value="InterPro"/>
</dbReference>
<evidence type="ECO:0000256" key="1">
    <source>
        <dbReference type="ARBA" id="ARBA00004240"/>
    </source>
</evidence>
<evidence type="ECO:0000256" key="18">
    <source>
        <dbReference type="ARBA" id="ARBA00023228"/>
    </source>
</evidence>
<evidence type="ECO:0000313" key="23">
    <source>
        <dbReference type="EMBL" id="ROQ22383.1"/>
    </source>
</evidence>
<feature type="signal peptide" evidence="21">
    <location>
        <begin position="1"/>
        <end position="17"/>
    </location>
</feature>
<name>A0A3N1P1U9_9GAMM</name>
<evidence type="ECO:0000256" key="17">
    <source>
        <dbReference type="ARBA" id="ARBA00023180"/>
    </source>
</evidence>
<dbReference type="PANTHER" id="PTHR12053:SF3">
    <property type="entry name" value="CARBOXYPEPTIDASE Q"/>
    <property type="match status" value="1"/>
</dbReference>
<keyword evidence="13" id="KW-0862">Zinc</keyword>
<dbReference type="Gene3D" id="3.50.30.30">
    <property type="match status" value="1"/>
</dbReference>
<keyword evidence="8" id="KW-0645">Protease</keyword>
<gene>
    <name evidence="23" type="ORF">EDC28_11022</name>
</gene>
<dbReference type="GO" id="GO:0004180">
    <property type="term" value="F:carboxypeptidase activity"/>
    <property type="evidence" value="ECO:0007669"/>
    <property type="project" value="UniProtKB-KW"/>
</dbReference>
<comment type="subunit">
    <text evidence="19">Homodimer. The monomeric form is inactive while the homodimer is active.</text>
</comment>
<keyword evidence="18" id="KW-0458">Lysosome</keyword>
<dbReference type="EMBL" id="RJUL01000010">
    <property type="protein sequence ID" value="ROQ22383.1"/>
    <property type="molecule type" value="Genomic_DNA"/>
</dbReference>
<feature type="domain" description="Peptidase M28" evidence="22">
    <location>
        <begin position="254"/>
        <end position="443"/>
    </location>
</feature>
<keyword evidence="10 21" id="KW-0732">Signal</keyword>
<dbReference type="AlphaFoldDB" id="A0A3N1P1U9"/>
<evidence type="ECO:0000256" key="9">
    <source>
        <dbReference type="ARBA" id="ARBA00022723"/>
    </source>
</evidence>
<dbReference type="GO" id="GO:0006508">
    <property type="term" value="P:proteolysis"/>
    <property type="evidence" value="ECO:0007669"/>
    <property type="project" value="UniProtKB-KW"/>
</dbReference>
<comment type="caution">
    <text evidence="23">The sequence shown here is derived from an EMBL/GenBank/DDBJ whole genome shotgun (WGS) entry which is preliminary data.</text>
</comment>
<keyword evidence="9" id="KW-0479">Metal-binding</keyword>
<evidence type="ECO:0000256" key="19">
    <source>
        <dbReference type="ARBA" id="ARBA00025833"/>
    </source>
</evidence>
<reference evidence="23 24" key="1">
    <citation type="submission" date="2018-11" db="EMBL/GenBank/DDBJ databases">
        <title>Genomic Encyclopedia of Type Strains, Phase IV (KMG-IV): sequencing the most valuable type-strain genomes for metagenomic binning, comparative biology and taxonomic classification.</title>
        <authorList>
            <person name="Goeker M."/>
        </authorList>
    </citation>
    <scope>NUCLEOTIDE SEQUENCE [LARGE SCALE GENOMIC DNA]</scope>
    <source>
        <strain evidence="23 24">DSM 21945</strain>
    </source>
</reference>
<keyword evidence="16" id="KW-0865">Zymogen</keyword>
<evidence type="ECO:0000256" key="10">
    <source>
        <dbReference type="ARBA" id="ARBA00022729"/>
    </source>
</evidence>
<dbReference type="InterPro" id="IPR007484">
    <property type="entry name" value="Peptidase_M28"/>
</dbReference>
<protein>
    <recommendedName>
        <fullName evidence="5">Carboxypeptidase Q</fullName>
    </recommendedName>
    <alternativeName>
        <fullName evidence="20">Plasma glutamate carboxypeptidase</fullName>
    </alternativeName>
</protein>